<proteinExistence type="predicted"/>
<dbReference type="PANTHER" id="PTHR30461:SF23">
    <property type="entry name" value="DNA RECOMBINASE-RELATED"/>
    <property type="match status" value="1"/>
</dbReference>
<dbReference type="Pfam" id="PF00239">
    <property type="entry name" value="Resolvase"/>
    <property type="match status" value="1"/>
</dbReference>
<dbReference type="PANTHER" id="PTHR30461">
    <property type="entry name" value="DNA-INVERTASE FROM LAMBDOID PROPHAGE"/>
    <property type="match status" value="1"/>
</dbReference>
<dbReference type="eggNOG" id="COG1961">
    <property type="taxonomic scope" value="Bacteria"/>
</dbReference>
<dbReference type="Gene3D" id="3.90.1750.20">
    <property type="entry name" value="Putative Large Serine Recombinase, Chain B, Domain 2"/>
    <property type="match status" value="1"/>
</dbReference>
<dbReference type="Pfam" id="PF13408">
    <property type="entry name" value="Zn_ribbon_recom"/>
    <property type="match status" value="1"/>
</dbReference>
<dbReference type="AlphaFoldDB" id="F8E156"/>
<dbReference type="PROSITE" id="PS51737">
    <property type="entry name" value="RECOMBINASE_DNA_BIND"/>
    <property type="match status" value="1"/>
</dbReference>
<organism evidence="3 4">
    <name type="scientific">Corynebacterium resistens (strain DSM 45100 / JCM 12819 / GTC 2026 / SICGH 158)</name>
    <dbReference type="NCBI Taxonomy" id="662755"/>
    <lineage>
        <taxon>Bacteria</taxon>
        <taxon>Bacillati</taxon>
        <taxon>Actinomycetota</taxon>
        <taxon>Actinomycetes</taxon>
        <taxon>Mycobacteriales</taxon>
        <taxon>Corynebacteriaceae</taxon>
        <taxon>Corynebacterium</taxon>
    </lineage>
</organism>
<sequence>MDVPDSYQPRQGESLSMAIRITQTPAPVATSRRLRVAAYARISETKGNTPASLSAQISYYNQKITENPDWEYAGVYADAGASGTNTDRPQFRRLLGECESGRIDLVLTKSISRFARNTVDLLEVVRHLKALGVEVIFERENIRTLSGDGELMLSILASFAQEEAWSVSANVKWGIRKNFEKGITNQMCVYGYIWTGSEFIINEKQAEAVRYIYRRFLEDAPYADIIRECEDLGYEAYWGGRFTTAALKMILRQERYTGNTLLGKSFNPYPGHHGMKNTGQAPMYFAEGTNPIIIDQTTFDKVQPLLEARTARNRRAAHNQTITVFSGNVWCGPCSAKAHRCLAYRDKEGHEFRGWRCPRRIKGKPNQCEGHILREDRIKEITCLLTGATTFTDELFHTRVNRVVMTSPGEVEFQLRDGRSFQIVYSRGKYARPISVEDIALLEEGEN</sequence>
<dbReference type="InterPro" id="IPR036162">
    <property type="entry name" value="Resolvase-like_N_sf"/>
</dbReference>
<dbReference type="PROSITE" id="PS51736">
    <property type="entry name" value="RECOMBINASES_3"/>
    <property type="match status" value="1"/>
</dbReference>
<dbReference type="EMBL" id="CP002857">
    <property type="protein sequence ID" value="AEI09220.1"/>
    <property type="molecule type" value="Genomic_DNA"/>
</dbReference>
<feature type="domain" description="Recombinase" evidence="2">
    <location>
        <begin position="189"/>
        <end position="312"/>
    </location>
</feature>
<dbReference type="Proteomes" id="UP000000492">
    <property type="component" value="Chromosome"/>
</dbReference>
<protein>
    <submittedName>
        <fullName evidence="3">Hypothetical phage protein</fullName>
    </submittedName>
</protein>
<dbReference type="Pfam" id="PF07508">
    <property type="entry name" value="Recombinase"/>
    <property type="match status" value="1"/>
</dbReference>
<name>F8E156_CORRG</name>
<evidence type="ECO:0000259" key="2">
    <source>
        <dbReference type="PROSITE" id="PS51737"/>
    </source>
</evidence>
<keyword evidence="4" id="KW-1185">Reference proteome</keyword>
<dbReference type="HOGENOM" id="CLU_010686_0_5_11"/>
<dbReference type="CDD" id="cd00338">
    <property type="entry name" value="Ser_Recombinase"/>
    <property type="match status" value="1"/>
</dbReference>
<reference evidence="3 4" key="1">
    <citation type="journal article" date="2012" name="BMC Genomics">
        <title>Complete genome sequence, lifestyle, and multi-drug resistance of the human pathogen Corynebacterium resistens DSM 45100 isolated from blood samples of a leukemia patient.</title>
        <authorList>
            <person name="Schroder J."/>
            <person name="Maus I."/>
            <person name="Meyer K."/>
            <person name="Wordemann S."/>
            <person name="Blom J."/>
            <person name="Jaenicke S."/>
            <person name="Schneider J."/>
            <person name="Trost E."/>
            <person name="Tauch A."/>
        </authorList>
    </citation>
    <scope>NUCLEOTIDE SEQUENCE [LARGE SCALE GENOMIC DNA]</scope>
    <source>
        <strain evidence="4">DSM 45100 / JCM 12819 / CCUG 50093 / GTC 2026 / SICGH 158</strain>
    </source>
</reference>
<dbReference type="InterPro" id="IPR025827">
    <property type="entry name" value="Zn_ribbon_recom_dom"/>
</dbReference>
<accession>F8E156</accession>
<gene>
    <name evidence="3" type="ordered locus">CRES_0864</name>
</gene>
<dbReference type="GO" id="GO:0003677">
    <property type="term" value="F:DNA binding"/>
    <property type="evidence" value="ECO:0007669"/>
    <property type="project" value="InterPro"/>
</dbReference>
<dbReference type="KEGG" id="crd:CRES_0864"/>
<evidence type="ECO:0000313" key="4">
    <source>
        <dbReference type="Proteomes" id="UP000000492"/>
    </source>
</evidence>
<dbReference type="InterPro" id="IPR011109">
    <property type="entry name" value="DNA_bind_recombinase_dom"/>
</dbReference>
<dbReference type="InterPro" id="IPR006119">
    <property type="entry name" value="Resolv_N"/>
</dbReference>
<feature type="domain" description="Resolvase/invertase-type recombinase catalytic" evidence="1">
    <location>
        <begin position="35"/>
        <end position="182"/>
    </location>
</feature>
<dbReference type="STRING" id="662755.CRES_0864"/>
<evidence type="ECO:0000313" key="3">
    <source>
        <dbReference type="EMBL" id="AEI09220.1"/>
    </source>
</evidence>
<dbReference type="Gene3D" id="3.40.50.1390">
    <property type="entry name" value="Resolvase, N-terminal catalytic domain"/>
    <property type="match status" value="1"/>
</dbReference>
<dbReference type="SMART" id="SM00857">
    <property type="entry name" value="Resolvase"/>
    <property type="match status" value="1"/>
</dbReference>
<dbReference type="SUPFAM" id="SSF53041">
    <property type="entry name" value="Resolvase-like"/>
    <property type="match status" value="1"/>
</dbReference>
<evidence type="ECO:0000259" key="1">
    <source>
        <dbReference type="PROSITE" id="PS51736"/>
    </source>
</evidence>
<dbReference type="GO" id="GO:0000150">
    <property type="term" value="F:DNA strand exchange activity"/>
    <property type="evidence" value="ECO:0007669"/>
    <property type="project" value="InterPro"/>
</dbReference>
<dbReference type="InterPro" id="IPR038109">
    <property type="entry name" value="DNA_bind_recomb_sf"/>
</dbReference>
<dbReference type="InterPro" id="IPR050639">
    <property type="entry name" value="SSR_resolvase"/>
</dbReference>